<proteinExistence type="predicted"/>
<accession>A0A060ZND7</accession>
<name>A0A060ZND7_9ACTN</name>
<reference evidence="3 4" key="2">
    <citation type="submission" date="2021-03" db="EMBL/GenBank/DDBJ databases">
        <title>Genomic Encyclopedia of Type Strains, Phase IV (KMG-IV): sequencing the most valuable type-strain genomes for metagenomic binning, comparative biology and taxonomic classification.</title>
        <authorList>
            <person name="Goeker M."/>
        </authorList>
    </citation>
    <scope>NUCLEOTIDE SEQUENCE [LARGE SCALE GENOMIC DNA]</scope>
    <source>
        <strain evidence="3 4">DSM 41954</strain>
    </source>
</reference>
<protein>
    <submittedName>
        <fullName evidence="2">Uncharacterized protein</fullName>
    </submittedName>
</protein>
<dbReference type="GeneID" id="32465224"/>
<evidence type="ECO:0000256" key="1">
    <source>
        <dbReference type="SAM" id="MobiDB-lite"/>
    </source>
</evidence>
<dbReference type="RefSeq" id="WP_044571089.1">
    <property type="nucleotide sequence ID" value="NZ_BAABDR010000003.1"/>
</dbReference>
<evidence type="ECO:0000313" key="3">
    <source>
        <dbReference type="EMBL" id="MBP2062425.1"/>
    </source>
</evidence>
<reference evidence="2" key="1">
    <citation type="submission" date="2014-05" db="EMBL/GenBank/DDBJ databases">
        <authorList>
            <person name="Horn Fabian"/>
        </authorList>
    </citation>
    <scope>NUCLEOTIDE SEQUENCE</scope>
</reference>
<sequence>MPEHVDVTILPPADLLPEPVRPLLEARDDAYDRWVDFESEHHALLSDQWEDTYEARDILAAAEAVTAGKDPLKIKSELAEARDLRPRIVGAARALVKDVRAKDAALAAAFRKHVGELAPAAAQRLQEAAKAYQEAYGALMAARAVFGAAADFRRYVYAWQGSGRPDYYESAGVVRADGLSPQAAPGLQEVREVLESFRTAGLSDDGLTDRAPDRLVRVRSKANGAVMHLAADQAAALGNSIEYVDQEDTPDAPATDDIADSTSGA</sequence>
<evidence type="ECO:0000313" key="4">
    <source>
        <dbReference type="Proteomes" id="UP000756710"/>
    </source>
</evidence>
<keyword evidence="4" id="KW-1185">Reference proteome</keyword>
<organism evidence="2">
    <name type="scientific">Streptomyces iranensis</name>
    <dbReference type="NCBI Taxonomy" id="576784"/>
    <lineage>
        <taxon>Bacteria</taxon>
        <taxon>Bacillati</taxon>
        <taxon>Actinomycetota</taxon>
        <taxon>Actinomycetes</taxon>
        <taxon>Kitasatosporales</taxon>
        <taxon>Streptomycetaceae</taxon>
        <taxon>Streptomyces</taxon>
        <taxon>Streptomyces violaceusniger group</taxon>
    </lineage>
</organism>
<gene>
    <name evidence="3" type="ORF">J2Z30_003441</name>
    <name evidence="2" type="ORF">SIRAN4106</name>
</gene>
<evidence type="ECO:0000313" key="2">
    <source>
        <dbReference type="EMBL" id="CDR07366.1"/>
    </source>
</evidence>
<dbReference type="Proteomes" id="UP000756710">
    <property type="component" value="Unassembled WGS sequence"/>
</dbReference>
<dbReference type="AlphaFoldDB" id="A0A060ZND7"/>
<feature type="compositionally biased region" description="Low complexity" evidence="1">
    <location>
        <begin position="251"/>
        <end position="265"/>
    </location>
</feature>
<dbReference type="HOGENOM" id="CLU_1049375_0_0_11"/>
<dbReference type="EMBL" id="JAGGLR010000008">
    <property type="protein sequence ID" value="MBP2062425.1"/>
    <property type="molecule type" value="Genomic_DNA"/>
</dbReference>
<feature type="region of interest" description="Disordered" evidence="1">
    <location>
        <begin position="244"/>
        <end position="265"/>
    </location>
</feature>
<dbReference type="EMBL" id="LK022848">
    <property type="protein sequence ID" value="CDR07366.1"/>
    <property type="molecule type" value="Genomic_DNA"/>
</dbReference>